<organism evidence="1 2">
    <name type="scientific">Ixodes persulcatus</name>
    <name type="common">Taiga tick</name>
    <dbReference type="NCBI Taxonomy" id="34615"/>
    <lineage>
        <taxon>Eukaryota</taxon>
        <taxon>Metazoa</taxon>
        <taxon>Ecdysozoa</taxon>
        <taxon>Arthropoda</taxon>
        <taxon>Chelicerata</taxon>
        <taxon>Arachnida</taxon>
        <taxon>Acari</taxon>
        <taxon>Parasitiformes</taxon>
        <taxon>Ixodida</taxon>
        <taxon>Ixodoidea</taxon>
        <taxon>Ixodidae</taxon>
        <taxon>Ixodinae</taxon>
        <taxon>Ixodes</taxon>
    </lineage>
</organism>
<name>A0AC60P5B0_IXOPE</name>
<dbReference type="Proteomes" id="UP000805193">
    <property type="component" value="Unassembled WGS sequence"/>
</dbReference>
<accession>A0AC60P5B0</accession>
<proteinExistence type="predicted"/>
<comment type="caution">
    <text evidence="1">The sequence shown here is derived from an EMBL/GenBank/DDBJ whole genome shotgun (WGS) entry which is preliminary data.</text>
</comment>
<protein>
    <submittedName>
        <fullName evidence="1">Uncharacterized protein</fullName>
    </submittedName>
</protein>
<evidence type="ECO:0000313" key="1">
    <source>
        <dbReference type="EMBL" id="KAG0414496.1"/>
    </source>
</evidence>
<dbReference type="EMBL" id="JABSTQ010011173">
    <property type="protein sequence ID" value="KAG0414496.1"/>
    <property type="molecule type" value="Genomic_DNA"/>
</dbReference>
<reference evidence="1 2" key="1">
    <citation type="journal article" date="2020" name="Cell">
        <title>Large-Scale Comparative Analyses of Tick Genomes Elucidate Their Genetic Diversity and Vector Capacities.</title>
        <authorList>
            <consortium name="Tick Genome and Microbiome Consortium (TIGMIC)"/>
            <person name="Jia N."/>
            <person name="Wang J."/>
            <person name="Shi W."/>
            <person name="Du L."/>
            <person name="Sun Y."/>
            <person name="Zhan W."/>
            <person name="Jiang J.F."/>
            <person name="Wang Q."/>
            <person name="Zhang B."/>
            <person name="Ji P."/>
            <person name="Bell-Sakyi L."/>
            <person name="Cui X.M."/>
            <person name="Yuan T.T."/>
            <person name="Jiang B.G."/>
            <person name="Yang W.F."/>
            <person name="Lam T.T."/>
            <person name="Chang Q.C."/>
            <person name="Ding S.J."/>
            <person name="Wang X.J."/>
            <person name="Zhu J.G."/>
            <person name="Ruan X.D."/>
            <person name="Zhao L."/>
            <person name="Wei J.T."/>
            <person name="Ye R.Z."/>
            <person name="Que T.C."/>
            <person name="Du C.H."/>
            <person name="Zhou Y.H."/>
            <person name="Cheng J.X."/>
            <person name="Dai P.F."/>
            <person name="Guo W.B."/>
            <person name="Han X.H."/>
            <person name="Huang E.J."/>
            <person name="Li L.F."/>
            <person name="Wei W."/>
            <person name="Gao Y.C."/>
            <person name="Liu J.Z."/>
            <person name="Shao H.Z."/>
            <person name="Wang X."/>
            <person name="Wang C.C."/>
            <person name="Yang T.C."/>
            <person name="Huo Q.B."/>
            <person name="Li W."/>
            <person name="Chen H.Y."/>
            <person name="Chen S.E."/>
            <person name="Zhou L.G."/>
            <person name="Ni X.B."/>
            <person name="Tian J.H."/>
            <person name="Sheng Y."/>
            <person name="Liu T."/>
            <person name="Pan Y.S."/>
            <person name="Xia L.Y."/>
            <person name="Li J."/>
            <person name="Zhao F."/>
            <person name="Cao W.C."/>
        </authorList>
    </citation>
    <scope>NUCLEOTIDE SEQUENCE [LARGE SCALE GENOMIC DNA]</scope>
    <source>
        <strain evidence="1">Iper-2018</strain>
    </source>
</reference>
<gene>
    <name evidence="1" type="ORF">HPB47_008339</name>
</gene>
<evidence type="ECO:0000313" key="2">
    <source>
        <dbReference type="Proteomes" id="UP000805193"/>
    </source>
</evidence>
<keyword evidence="2" id="KW-1185">Reference proteome</keyword>
<sequence>MRVRRDPEVSEEVQERRARCIALEKAYVHDVYDTLAPRLVRPRLWPRVHQFLQDLELGSLVADVGCGSGQYLEAGGAGAVGCERSPSLAAAASSRGHEVVLCDALALPYRDESLDAALSVAVIHHLASTERRVHALRELSRVLRVGGRVLITVWALEQTHRKFESQDVLVPYRQPTKSSSEDRGSSVEREMTSTTTSEDDLLMYQSYNPPASDSDTAAPARSRRKRQGRGQRGHSLDDSSSDLSSPSETCYSFMRRALQKLSSTSHRSRPYFYSSCRGAWFAESAAQSRVTSPQQLQQPDSSEVTRMRRTEKQRHRSDGTAELWAVLFQEQDKPRPQSYLLVVIAGFLLSTHGRGKRAPDSRYHRRRLRLEDDDEDDGLIELRHLDAELPVTEEAVLSRPPSILEDEKNSRGHGKSRSLGDVLSIIPSILRSRRKKEGSHEFQKRISTASDPREYLRRIVGDKNGIVRSKSTASCFARFEHLHEDYQLPPMVESMEFPEEEQVTGGDPKLAGDISNATSQLTTSDIANGNSILNEEHFSSIVKGRLGSLDAPPSGFNGCRTKEWFNTFNNNANLQKCLISTTTSATVRNYLSSKMAKAGASEVLKKRMRFYGQRLQEKALLKNFYNQCSVGEFETEVKTAASASLCQEPPLSTYYSMPELHTLCEEPPQPPEASVPDAEAEEPKPAPVIQCSSQERKKDSFDSDIFVEEEEVYCVVQHRRRVVKRSMSVGTNNRKSESIYQQRRFSASSASASMCASPTTPRSRNVSEDSEESIVSVIPRKCSSLQSDTSVDSEESIVSVIQRSSSEIEAILQRREFHRACSNSLRASPLSICLGAQETSSPEFSPTLRTTPKNSPPLLGAFPRQYLEKFSDCEAVVLRDIIGAIVSFAHCTDALDVPQWANLQDTLQQEEATEAAERLGATETIQDEDNDSGSEDTQSYMSNPDLSAAGADASCCEDDIPQIELDVRELDDPYYSAAESAPNEESTTSSGEILRVQTDNTSVSTESLSSPQATESIESSSGSTLEPQTDAATSENELDALSVASPDDTPEELTPQSHNSIGSKNNDPALGYLDALSEEGKLPRDSAKSENLVSLKPNDSDGHPWPLVNFTPECHTDVKVENSNQTSSMPNKGDSEEESEDCSTGLCMTPIRLTIVKKSLPVHSGLSKLCSQNTDLASGEIYWERFLPAVLSVDATEQLTASATAMEIEGSPGSGASEVSSDDSLNVTVALSKTAAEDSSPDDSLESIAECSEEEAQAEQDTEKASDGYIPPTASQTKAQEKNALDEEKEISKDREGQNESTAEETEDDAEASEKQDQDSESSDCAPFPFNVIVEDYSEESDSCNEPVLEENAPQTGDCLTVEGLANSTSNGSSSTASFQTVLQCPSPTPVAEDDDGEKPSEVTKDDKDHKTIAQHQDSKTVRDDPDDKLSRKASASLSSSQESLQDTDGGGSSLMLHRYYHVFREGELDNLIDKYVENLHIISSYYDHASWCVIAEKVQVWTI</sequence>